<reference evidence="2" key="1">
    <citation type="submission" date="2013-08" db="EMBL/GenBank/DDBJ databases">
        <authorList>
            <person name="Mendez C."/>
            <person name="Richter M."/>
            <person name="Ferrer M."/>
            <person name="Sanchez J."/>
        </authorList>
    </citation>
    <scope>NUCLEOTIDE SEQUENCE</scope>
</reference>
<dbReference type="AlphaFoldDB" id="T1B816"/>
<dbReference type="EMBL" id="AUZZ01005558">
    <property type="protein sequence ID" value="EQD49149.1"/>
    <property type="molecule type" value="Genomic_DNA"/>
</dbReference>
<sequence length="118" mass="13011">MRVLIDEQLSPELARQLQRRGHDVLSVAEAGLRGRDDAAVLTWAAIQQRAVATNNIRDFRPLHAEYLSSGLTHHGIILIASTKFSLRLDALGKVVTALNQLLSSHPRLAGLLGREIFL</sequence>
<protein>
    <recommendedName>
        <fullName evidence="1">DUF5615 domain-containing protein</fullName>
    </recommendedName>
</protein>
<accession>T1B816</accession>
<dbReference type="InterPro" id="IPR041049">
    <property type="entry name" value="DUF5615"/>
</dbReference>
<comment type="caution">
    <text evidence="2">The sequence shown here is derived from an EMBL/GenBank/DDBJ whole genome shotgun (WGS) entry which is preliminary data.</text>
</comment>
<evidence type="ECO:0000313" key="2">
    <source>
        <dbReference type="EMBL" id="EQD49149.1"/>
    </source>
</evidence>
<feature type="domain" description="DUF5615" evidence="1">
    <location>
        <begin position="1"/>
        <end position="81"/>
    </location>
</feature>
<reference evidence="2" key="2">
    <citation type="journal article" date="2014" name="ISME J.">
        <title>Microbial stratification in low pH oxic and suboxic macroscopic growths along an acid mine drainage.</title>
        <authorList>
            <person name="Mendez-Garcia C."/>
            <person name="Mesa V."/>
            <person name="Sprenger R.R."/>
            <person name="Richter M."/>
            <person name="Diez M.S."/>
            <person name="Solano J."/>
            <person name="Bargiela R."/>
            <person name="Golyshina O.V."/>
            <person name="Manteca A."/>
            <person name="Ramos J.L."/>
            <person name="Gallego J.R."/>
            <person name="Llorente I."/>
            <person name="Martins Dos Santos V.A."/>
            <person name="Jensen O.N."/>
            <person name="Pelaez A.I."/>
            <person name="Sanchez J."/>
            <person name="Ferrer M."/>
        </authorList>
    </citation>
    <scope>NUCLEOTIDE SEQUENCE</scope>
</reference>
<organism evidence="2">
    <name type="scientific">mine drainage metagenome</name>
    <dbReference type="NCBI Taxonomy" id="410659"/>
    <lineage>
        <taxon>unclassified sequences</taxon>
        <taxon>metagenomes</taxon>
        <taxon>ecological metagenomes</taxon>
    </lineage>
</organism>
<proteinExistence type="predicted"/>
<evidence type="ECO:0000259" key="1">
    <source>
        <dbReference type="Pfam" id="PF18480"/>
    </source>
</evidence>
<name>T1B816_9ZZZZ</name>
<dbReference type="Pfam" id="PF18480">
    <property type="entry name" value="DUF5615"/>
    <property type="match status" value="1"/>
</dbReference>
<gene>
    <name evidence="2" type="ORF">B2A_07741</name>
</gene>